<dbReference type="CDD" id="cd01347">
    <property type="entry name" value="ligand_gated_channel"/>
    <property type="match status" value="1"/>
</dbReference>
<dbReference type="Proteomes" id="UP000811899">
    <property type="component" value="Unassembled WGS sequence"/>
</dbReference>
<accession>A0AAW4KZX5</accession>
<dbReference type="PANTHER" id="PTHR30069">
    <property type="entry name" value="TONB-DEPENDENT OUTER MEMBRANE RECEPTOR"/>
    <property type="match status" value="1"/>
</dbReference>
<comment type="caution">
    <text evidence="14">The sequence shown here is derived from an EMBL/GenBank/DDBJ whole genome shotgun (WGS) entry which is preliminary data.</text>
</comment>
<evidence type="ECO:0000256" key="6">
    <source>
        <dbReference type="ARBA" id="ARBA00023065"/>
    </source>
</evidence>
<comment type="similarity">
    <text evidence="10 11">Belongs to the TonB-dependent receptor family.</text>
</comment>
<keyword evidence="5" id="KW-0732">Signal</keyword>
<keyword evidence="4 10" id="KW-0812">Transmembrane</keyword>
<keyword evidence="7 11" id="KW-0798">TonB box</keyword>
<dbReference type="EMBL" id="JAHCVJ010000002">
    <property type="protein sequence ID" value="MBT0664203.1"/>
    <property type="molecule type" value="Genomic_DNA"/>
</dbReference>
<evidence type="ECO:0000256" key="5">
    <source>
        <dbReference type="ARBA" id="ARBA00022729"/>
    </source>
</evidence>
<keyword evidence="15" id="KW-1185">Reference proteome</keyword>
<name>A0AAW4KZX5_9BACT</name>
<evidence type="ECO:0000259" key="12">
    <source>
        <dbReference type="Pfam" id="PF00593"/>
    </source>
</evidence>
<dbReference type="InterPro" id="IPR036942">
    <property type="entry name" value="Beta-barrel_TonB_sf"/>
</dbReference>
<dbReference type="GO" id="GO:0009279">
    <property type="term" value="C:cell outer membrane"/>
    <property type="evidence" value="ECO:0007669"/>
    <property type="project" value="UniProtKB-SubCell"/>
</dbReference>
<evidence type="ECO:0000256" key="1">
    <source>
        <dbReference type="ARBA" id="ARBA00004571"/>
    </source>
</evidence>
<dbReference type="PANTHER" id="PTHR30069:SF53">
    <property type="entry name" value="COLICIN I RECEPTOR-RELATED"/>
    <property type="match status" value="1"/>
</dbReference>
<dbReference type="InterPro" id="IPR039426">
    <property type="entry name" value="TonB-dep_rcpt-like"/>
</dbReference>
<proteinExistence type="inferred from homology"/>
<evidence type="ECO:0000313" key="14">
    <source>
        <dbReference type="EMBL" id="MBT0664203.1"/>
    </source>
</evidence>
<dbReference type="Pfam" id="PF07715">
    <property type="entry name" value="Plug"/>
    <property type="match status" value="1"/>
</dbReference>
<keyword evidence="14" id="KW-0675">Receptor</keyword>
<evidence type="ECO:0000256" key="11">
    <source>
        <dbReference type="RuleBase" id="RU003357"/>
    </source>
</evidence>
<keyword evidence="2 10" id="KW-0813">Transport</keyword>
<dbReference type="Gene3D" id="2.170.130.10">
    <property type="entry name" value="TonB-dependent receptor, plug domain"/>
    <property type="match status" value="1"/>
</dbReference>
<dbReference type="GO" id="GO:0015344">
    <property type="term" value="F:siderophore uptake transmembrane transporter activity"/>
    <property type="evidence" value="ECO:0007669"/>
    <property type="project" value="TreeGrafter"/>
</dbReference>
<dbReference type="InterPro" id="IPR000531">
    <property type="entry name" value="Beta-barrel_TonB"/>
</dbReference>
<gene>
    <name evidence="14" type="ORF">KI809_07795</name>
</gene>
<evidence type="ECO:0000256" key="2">
    <source>
        <dbReference type="ARBA" id="ARBA00022448"/>
    </source>
</evidence>
<dbReference type="GO" id="GO:0044718">
    <property type="term" value="P:siderophore transmembrane transport"/>
    <property type="evidence" value="ECO:0007669"/>
    <property type="project" value="TreeGrafter"/>
</dbReference>
<dbReference type="PROSITE" id="PS52016">
    <property type="entry name" value="TONB_DEPENDENT_REC_3"/>
    <property type="match status" value="1"/>
</dbReference>
<evidence type="ECO:0000256" key="3">
    <source>
        <dbReference type="ARBA" id="ARBA00022452"/>
    </source>
</evidence>
<evidence type="ECO:0000256" key="10">
    <source>
        <dbReference type="PROSITE-ProRule" id="PRU01360"/>
    </source>
</evidence>
<keyword evidence="6" id="KW-0406">Ion transport</keyword>
<protein>
    <submittedName>
        <fullName evidence="14">TonB-dependent receptor</fullName>
    </submittedName>
</protein>
<evidence type="ECO:0000256" key="4">
    <source>
        <dbReference type="ARBA" id="ARBA00022692"/>
    </source>
</evidence>
<evidence type="ECO:0000256" key="7">
    <source>
        <dbReference type="ARBA" id="ARBA00023077"/>
    </source>
</evidence>
<evidence type="ECO:0000256" key="8">
    <source>
        <dbReference type="ARBA" id="ARBA00023136"/>
    </source>
</evidence>
<dbReference type="Gene3D" id="2.40.170.20">
    <property type="entry name" value="TonB-dependent receptor, beta-barrel domain"/>
    <property type="match status" value="1"/>
</dbReference>
<keyword evidence="8 10" id="KW-0472">Membrane</keyword>
<dbReference type="Pfam" id="PF00593">
    <property type="entry name" value="TonB_dep_Rec_b-barrel"/>
    <property type="match status" value="1"/>
</dbReference>
<evidence type="ECO:0000313" key="15">
    <source>
        <dbReference type="Proteomes" id="UP000811899"/>
    </source>
</evidence>
<dbReference type="AlphaFoldDB" id="A0AAW4KZX5"/>
<evidence type="ECO:0000256" key="9">
    <source>
        <dbReference type="ARBA" id="ARBA00023237"/>
    </source>
</evidence>
<dbReference type="InterPro" id="IPR012910">
    <property type="entry name" value="Plug_dom"/>
</dbReference>
<organism evidence="14 15">
    <name type="scientific">Geoanaerobacter pelophilus</name>
    <dbReference type="NCBI Taxonomy" id="60036"/>
    <lineage>
        <taxon>Bacteria</taxon>
        <taxon>Pseudomonadati</taxon>
        <taxon>Thermodesulfobacteriota</taxon>
        <taxon>Desulfuromonadia</taxon>
        <taxon>Geobacterales</taxon>
        <taxon>Geobacteraceae</taxon>
        <taxon>Geoanaerobacter</taxon>
    </lineage>
</organism>
<dbReference type="SUPFAM" id="SSF56935">
    <property type="entry name" value="Porins"/>
    <property type="match status" value="1"/>
</dbReference>
<comment type="subcellular location">
    <subcellularLocation>
        <location evidence="1 10">Cell outer membrane</location>
        <topology evidence="1 10">Multi-pass membrane protein</topology>
    </subcellularLocation>
</comment>
<feature type="domain" description="TonB-dependent receptor plug" evidence="13">
    <location>
        <begin position="57"/>
        <end position="163"/>
    </location>
</feature>
<evidence type="ECO:0000259" key="13">
    <source>
        <dbReference type="Pfam" id="PF07715"/>
    </source>
</evidence>
<keyword evidence="3 10" id="KW-1134">Transmembrane beta strand</keyword>
<reference evidence="14 15" key="1">
    <citation type="submission" date="2021-05" db="EMBL/GenBank/DDBJ databases">
        <title>The draft genome of Geobacter pelophilus DSM 12255.</title>
        <authorList>
            <person name="Xu Z."/>
            <person name="Masuda Y."/>
            <person name="Itoh H."/>
            <person name="Senoo K."/>
        </authorList>
    </citation>
    <scope>NUCLEOTIDE SEQUENCE [LARGE SCALE GENOMIC DNA]</scope>
    <source>
        <strain evidence="14 15">DSM 12255</strain>
    </source>
</reference>
<sequence length="644" mass="70065">MISALSLLALALPADAARKPAHLEAELALATTREDLQLFWDEKDLIVESATRTDKPLSQTAENMVVITAEEIEKMNAHSVDEVLSRVPGVFVDFGQPDFVTTSGLYIQGSKSTQVAVKIDGVPLNLLSGDIAMTFEVPLQIIERIEIVKGAASSAWGSALGGVINIITKETGDTVLPRGGLYGSIGEAKSLDYGGELSGKAGPVGYYLHAGRQESQGLRVNHLLKNTLFGKLTATPTSDLTLTVSSGFMDPDISYAPPKAFKFGENLKGRLDSSIFFINSVAAYRFSDELSLHVNLHSIRLANDSTSTMIQSNRLYNGNRSADKTIGGDIRLTYSSGIHNAVLGGEASNGDTEVTTQFGPILSAALGLPANSTVYPDITRSAVYANDTVTIGPVSVTPGIRYDHNDIAGGFVSPSLGFAWKVADRTVARASVARGFTTPVLTQMQGGGPMLTPNPDLKPEQVWSYQAGIETGALDYLNLSATYFRHDVKDELTQTVLSPIMVYTVNGGKVTRQGYELGAETVPFYYLSLKAAFSYVRISPDSDLSGQDNYVTQLRLRYDDRKSLNIDLYGQQTWWNLVNSQPAQGAKYNNFIWDLTATKRFQLTDTTTAEIFGTVHNMFSGSSYTYYLYENPQRWVEGGVRFKF</sequence>
<keyword evidence="9 10" id="KW-0998">Cell outer membrane</keyword>
<dbReference type="InterPro" id="IPR037066">
    <property type="entry name" value="Plug_dom_sf"/>
</dbReference>
<feature type="domain" description="TonB-dependent receptor-like beta-barrel" evidence="12">
    <location>
        <begin position="226"/>
        <end position="597"/>
    </location>
</feature>